<evidence type="ECO:0000259" key="2">
    <source>
        <dbReference type="PROSITE" id="PS50127"/>
    </source>
</evidence>
<dbReference type="Gene3D" id="3.10.110.10">
    <property type="entry name" value="Ubiquitin Conjugating Enzyme"/>
    <property type="match status" value="1"/>
</dbReference>
<dbReference type="AlphaFoldDB" id="A0A2P6N3S6"/>
<reference evidence="4 5" key="1">
    <citation type="journal article" date="2018" name="Genome Biol. Evol.">
        <title>Multiple Roots of Fruiting Body Formation in Amoebozoa.</title>
        <authorList>
            <person name="Hillmann F."/>
            <person name="Forbes G."/>
            <person name="Novohradska S."/>
            <person name="Ferling I."/>
            <person name="Riege K."/>
            <person name="Groth M."/>
            <person name="Westermann M."/>
            <person name="Marz M."/>
            <person name="Spaller T."/>
            <person name="Winckler T."/>
            <person name="Schaap P."/>
            <person name="Glockner G."/>
        </authorList>
    </citation>
    <scope>NUCLEOTIDE SEQUENCE [LARGE SCALE GENOMIC DNA]</scope>
    <source>
        <strain evidence="4 5">Jena</strain>
    </source>
</reference>
<dbReference type="CDD" id="cd23802">
    <property type="entry name" value="UBCc_UBE2Q"/>
    <property type="match status" value="1"/>
</dbReference>
<feature type="domain" description="WWE" evidence="3">
    <location>
        <begin position="12"/>
        <end position="85"/>
    </location>
</feature>
<dbReference type="InterPro" id="IPR004170">
    <property type="entry name" value="WWE_dom"/>
</dbReference>
<dbReference type="SMART" id="SM00678">
    <property type="entry name" value="WWE"/>
    <property type="match status" value="1"/>
</dbReference>
<protein>
    <submittedName>
        <fullName evidence="4">Ubiquitin-conjugating enzyme E2 Q2-like</fullName>
    </submittedName>
</protein>
<dbReference type="Pfam" id="PF02825">
    <property type="entry name" value="WWE"/>
    <property type="match status" value="1"/>
</dbReference>
<dbReference type="GO" id="GO:0008270">
    <property type="term" value="F:zinc ion binding"/>
    <property type="evidence" value="ECO:0007669"/>
    <property type="project" value="InterPro"/>
</dbReference>
<evidence type="ECO:0000256" key="1">
    <source>
        <dbReference type="SAM" id="MobiDB-lite"/>
    </source>
</evidence>
<gene>
    <name evidence="4" type="ORF">PROFUN_13553</name>
</gene>
<proteinExistence type="predicted"/>
<evidence type="ECO:0000313" key="5">
    <source>
        <dbReference type="Proteomes" id="UP000241769"/>
    </source>
</evidence>
<dbReference type="InParanoid" id="A0A2P6N3S6"/>
<dbReference type="InterPro" id="IPR018123">
    <property type="entry name" value="WWE-dom_subgr"/>
</dbReference>
<name>A0A2P6N3S6_9EUKA</name>
<dbReference type="InterPro" id="IPR000608">
    <property type="entry name" value="UBC"/>
</dbReference>
<evidence type="ECO:0000313" key="4">
    <source>
        <dbReference type="EMBL" id="PRP78604.1"/>
    </source>
</evidence>
<dbReference type="SUPFAM" id="SSF117839">
    <property type="entry name" value="WWE domain"/>
    <property type="match status" value="1"/>
</dbReference>
<dbReference type="InterPro" id="IPR037197">
    <property type="entry name" value="WWE_dom_sf"/>
</dbReference>
<feature type="compositionally biased region" description="Basic and acidic residues" evidence="1">
    <location>
        <begin position="75"/>
        <end position="101"/>
    </location>
</feature>
<comment type="caution">
    <text evidence="4">The sequence shown here is derived from an EMBL/GenBank/DDBJ whole genome shotgun (WGS) entry which is preliminary data.</text>
</comment>
<dbReference type="Gene3D" id="3.30.720.50">
    <property type="match status" value="1"/>
</dbReference>
<dbReference type="PROSITE" id="PS50918">
    <property type="entry name" value="WWE"/>
    <property type="match status" value="1"/>
</dbReference>
<dbReference type="EMBL" id="MDYQ01000215">
    <property type="protein sequence ID" value="PRP78604.1"/>
    <property type="molecule type" value="Genomic_DNA"/>
</dbReference>
<dbReference type="PROSITE" id="PS50127">
    <property type="entry name" value="UBC_2"/>
    <property type="match status" value="1"/>
</dbReference>
<dbReference type="STRING" id="1890364.A0A2P6N3S6"/>
<feature type="region of interest" description="Disordered" evidence="1">
    <location>
        <begin position="75"/>
        <end position="112"/>
    </location>
</feature>
<dbReference type="SUPFAM" id="SSF54495">
    <property type="entry name" value="UBC-like"/>
    <property type="match status" value="1"/>
</dbReference>
<keyword evidence="5" id="KW-1185">Reference proteome</keyword>
<dbReference type="OrthoDB" id="109543at2759"/>
<dbReference type="InterPro" id="IPR016135">
    <property type="entry name" value="UBQ-conjugating_enzyme/RWD"/>
</dbReference>
<organism evidence="4 5">
    <name type="scientific">Planoprotostelium fungivorum</name>
    <dbReference type="NCBI Taxonomy" id="1890364"/>
    <lineage>
        <taxon>Eukaryota</taxon>
        <taxon>Amoebozoa</taxon>
        <taxon>Evosea</taxon>
        <taxon>Variosea</taxon>
        <taxon>Cavosteliida</taxon>
        <taxon>Cavosteliaceae</taxon>
        <taxon>Planoprotostelium</taxon>
    </lineage>
</organism>
<evidence type="ECO:0000259" key="3">
    <source>
        <dbReference type="PROSITE" id="PS50918"/>
    </source>
</evidence>
<accession>A0A2P6N3S6</accession>
<dbReference type="Proteomes" id="UP000241769">
    <property type="component" value="Unassembled WGS sequence"/>
</dbReference>
<sequence length="295" mass="34276">MLELVFQSIVPRLQQRRSTYFVHMSWLWKTDKGWKEYSKEDIEAIEDQFKKGKKRFDLNATYAIDFKNMIQVRKDDPTRQRNIKREGPAVEPRAQDEDPRPAKKGKQTKTEKVAEELRVNPKRLQRDFKITKDAEAKGVAPFTCELIDEDLYQWEIKLREFDPSSELYKEMSKYEKKHGIDHVTIRLYFPGDYPLEAPFVHIVSPKLVGGFVSVEPTTLTDDQQIFSGGMCASVLMQGWSAGIVPESLILQIRTLLHEGNPRIYNMNKIESWSENEARSGFQSAKQAHANDKSFE</sequence>
<feature type="domain" description="UBC core" evidence="2">
    <location>
        <begin position="119"/>
        <end position="295"/>
    </location>
</feature>